<dbReference type="Proteomes" id="UP000324222">
    <property type="component" value="Unassembled WGS sequence"/>
</dbReference>
<accession>A0A5B7IFI3</accession>
<proteinExistence type="predicted"/>
<sequence length="109" mass="12454">MELPGSRSRGEADRGEGMVEVERRLSLRSVPHTTIHDPCLSSAILSSLPILFCFPANLRLRDQQPRQPMRSSSSQPQPPHHSKEYIGRHVPYWWCRQNQGRSVSGYVMT</sequence>
<keyword evidence="3" id="KW-1185">Reference proteome</keyword>
<protein>
    <submittedName>
        <fullName evidence="2">Uncharacterized protein</fullName>
    </submittedName>
</protein>
<evidence type="ECO:0000313" key="3">
    <source>
        <dbReference type="Proteomes" id="UP000324222"/>
    </source>
</evidence>
<gene>
    <name evidence="2" type="ORF">E2C01_075304</name>
</gene>
<comment type="caution">
    <text evidence="2">The sequence shown here is derived from an EMBL/GenBank/DDBJ whole genome shotgun (WGS) entry which is preliminary data.</text>
</comment>
<dbReference type="EMBL" id="VSRR010054814">
    <property type="protein sequence ID" value="MPC80716.1"/>
    <property type="molecule type" value="Genomic_DNA"/>
</dbReference>
<dbReference type="AlphaFoldDB" id="A0A5B7IFI3"/>
<feature type="compositionally biased region" description="Low complexity" evidence="1">
    <location>
        <begin position="65"/>
        <end position="75"/>
    </location>
</feature>
<feature type="region of interest" description="Disordered" evidence="1">
    <location>
        <begin position="63"/>
        <end position="84"/>
    </location>
</feature>
<name>A0A5B7IFI3_PORTR</name>
<organism evidence="2 3">
    <name type="scientific">Portunus trituberculatus</name>
    <name type="common">Swimming crab</name>
    <name type="synonym">Neptunus trituberculatus</name>
    <dbReference type="NCBI Taxonomy" id="210409"/>
    <lineage>
        <taxon>Eukaryota</taxon>
        <taxon>Metazoa</taxon>
        <taxon>Ecdysozoa</taxon>
        <taxon>Arthropoda</taxon>
        <taxon>Crustacea</taxon>
        <taxon>Multicrustacea</taxon>
        <taxon>Malacostraca</taxon>
        <taxon>Eumalacostraca</taxon>
        <taxon>Eucarida</taxon>
        <taxon>Decapoda</taxon>
        <taxon>Pleocyemata</taxon>
        <taxon>Brachyura</taxon>
        <taxon>Eubrachyura</taxon>
        <taxon>Portunoidea</taxon>
        <taxon>Portunidae</taxon>
        <taxon>Portuninae</taxon>
        <taxon>Portunus</taxon>
    </lineage>
</organism>
<reference evidence="2 3" key="1">
    <citation type="submission" date="2019-05" db="EMBL/GenBank/DDBJ databases">
        <title>Another draft genome of Portunus trituberculatus and its Hox gene families provides insights of decapod evolution.</title>
        <authorList>
            <person name="Jeong J.-H."/>
            <person name="Song I."/>
            <person name="Kim S."/>
            <person name="Choi T."/>
            <person name="Kim D."/>
            <person name="Ryu S."/>
            <person name="Kim W."/>
        </authorList>
    </citation>
    <scope>NUCLEOTIDE SEQUENCE [LARGE SCALE GENOMIC DNA]</scope>
    <source>
        <tissue evidence="2">Muscle</tissue>
    </source>
</reference>
<evidence type="ECO:0000313" key="2">
    <source>
        <dbReference type="EMBL" id="MPC80716.1"/>
    </source>
</evidence>
<evidence type="ECO:0000256" key="1">
    <source>
        <dbReference type="SAM" id="MobiDB-lite"/>
    </source>
</evidence>